<dbReference type="Pfam" id="PF19300">
    <property type="entry name" value="BPD_transp_1_N"/>
    <property type="match status" value="1"/>
</dbReference>
<evidence type="ECO:0000313" key="10">
    <source>
        <dbReference type="EMBL" id="OTA42333.1"/>
    </source>
</evidence>
<keyword evidence="6 7" id="KW-0472">Membrane</keyword>
<proteinExistence type="inferred from homology"/>
<evidence type="ECO:0000256" key="4">
    <source>
        <dbReference type="ARBA" id="ARBA00022692"/>
    </source>
</evidence>
<feature type="transmembrane region" description="Helical" evidence="7">
    <location>
        <begin position="175"/>
        <end position="195"/>
    </location>
</feature>
<organism evidence="10 11">
    <name type="scientific">Symbiobacterium thermophilum</name>
    <dbReference type="NCBI Taxonomy" id="2734"/>
    <lineage>
        <taxon>Bacteria</taxon>
        <taxon>Bacillati</taxon>
        <taxon>Bacillota</taxon>
        <taxon>Clostridia</taxon>
        <taxon>Eubacteriales</taxon>
        <taxon>Symbiobacteriaceae</taxon>
        <taxon>Symbiobacterium</taxon>
    </lineage>
</organism>
<dbReference type="GO" id="GO:0005886">
    <property type="term" value="C:plasma membrane"/>
    <property type="evidence" value="ECO:0007669"/>
    <property type="project" value="UniProtKB-SubCell"/>
</dbReference>
<feature type="transmembrane region" description="Helical" evidence="7">
    <location>
        <begin position="99"/>
        <end position="118"/>
    </location>
</feature>
<evidence type="ECO:0000256" key="5">
    <source>
        <dbReference type="ARBA" id="ARBA00022989"/>
    </source>
</evidence>
<dbReference type="EMBL" id="LWLV01000001">
    <property type="protein sequence ID" value="OTA42333.1"/>
    <property type="molecule type" value="Genomic_DNA"/>
</dbReference>
<dbReference type="Gene3D" id="1.10.3720.10">
    <property type="entry name" value="MetI-like"/>
    <property type="match status" value="1"/>
</dbReference>
<keyword evidence="4 7" id="KW-0812">Transmembrane</keyword>
<reference evidence="11" key="1">
    <citation type="submission" date="2016-04" db="EMBL/GenBank/DDBJ databases">
        <authorList>
            <person name="Antunes L.P."/>
            <person name="Martins L.F."/>
            <person name="Pereira R.V."/>
            <person name="Thomas A.M."/>
            <person name="Barbosa D."/>
            <person name="Nascimento L."/>
            <person name="Silva G.M."/>
            <person name="Condomitti G.W."/>
            <person name="Digiampietri L.A."/>
            <person name="Lombardi K.C."/>
            <person name="Ramos P.L."/>
            <person name="Quaggio R.B."/>
            <person name="Oliveira J.C."/>
            <person name="Pascon R.C."/>
            <person name="Cruz J.B."/>
            <person name="Silva A.M."/>
            <person name="Setubal J.C."/>
        </authorList>
    </citation>
    <scope>NUCLEOTIDE SEQUENCE [LARGE SCALE GENOMIC DNA]</scope>
</reference>
<evidence type="ECO:0000256" key="2">
    <source>
        <dbReference type="ARBA" id="ARBA00022448"/>
    </source>
</evidence>
<name>A0A1Y2TAT4_SYMTR</name>
<dbReference type="SUPFAM" id="SSF161098">
    <property type="entry name" value="MetI-like"/>
    <property type="match status" value="1"/>
</dbReference>
<feature type="transmembrane region" description="Helical" evidence="7">
    <location>
        <begin position="282"/>
        <end position="308"/>
    </location>
</feature>
<dbReference type="InterPro" id="IPR000515">
    <property type="entry name" value="MetI-like"/>
</dbReference>
<reference evidence="10" key="2">
    <citation type="submission" date="2016-04" db="EMBL/GenBank/DDBJ databases">
        <authorList>
            <person name="Evans L.H."/>
            <person name="Alamgir A."/>
            <person name="Owens N."/>
            <person name="Weber N.D."/>
            <person name="Virtaneva K."/>
            <person name="Barbian K."/>
            <person name="Babar A."/>
            <person name="Rosenke K."/>
        </authorList>
    </citation>
    <scope>NUCLEOTIDE SEQUENCE [LARGE SCALE GENOMIC DNA]</scope>
    <source>
        <strain evidence="10">G2</strain>
    </source>
</reference>
<sequence>MGRYLVRRLLQMIPILFGVSIIVFVIIHSAPGDPYAYLFGPRIDPTLRARLMEEMGFNDPIPIQYVRWLTTTLKGNLGYSVRTQEPVVDMLARAIPRTLLLTGTAFLLGLALAIPIGVISATRQYSLIDYAATTFAFMGISLPSFFAALLAIYFFAVRLPIFPMNGIITPGGGGFWDVLHHLVLPAVTLGLRDMASYARFTRSAMLEVLRQDYVRTARAKGLAERVVVYKHAFRNGMIPVITLFGFSLPGLFGGAVIIEQVFTFPGMGLLTFEAVNNRDYSVLMATNMFFALLVILGNLIADILYAVADPRIRYA</sequence>
<dbReference type="CDD" id="cd06261">
    <property type="entry name" value="TM_PBP2"/>
    <property type="match status" value="1"/>
</dbReference>
<dbReference type="PROSITE" id="PS50928">
    <property type="entry name" value="ABC_TM1"/>
    <property type="match status" value="1"/>
</dbReference>
<evidence type="ECO:0000313" key="9">
    <source>
        <dbReference type="EMBL" id="MBY6275536.1"/>
    </source>
</evidence>
<dbReference type="Proteomes" id="UP000194267">
    <property type="component" value="Unassembled WGS sequence"/>
</dbReference>
<evidence type="ECO:0000256" key="3">
    <source>
        <dbReference type="ARBA" id="ARBA00022475"/>
    </source>
</evidence>
<evidence type="ECO:0000256" key="7">
    <source>
        <dbReference type="RuleBase" id="RU363032"/>
    </source>
</evidence>
<evidence type="ECO:0000256" key="1">
    <source>
        <dbReference type="ARBA" id="ARBA00004651"/>
    </source>
</evidence>
<keyword evidence="5 7" id="KW-1133">Transmembrane helix</keyword>
<feature type="transmembrane region" description="Helical" evidence="7">
    <location>
        <begin position="12"/>
        <end position="30"/>
    </location>
</feature>
<comment type="similarity">
    <text evidence="7">Belongs to the binding-protein-dependent transport system permease family.</text>
</comment>
<accession>A0A1Y2TAT4</accession>
<dbReference type="AlphaFoldDB" id="A0A1Y2TAT4"/>
<keyword evidence="2 7" id="KW-0813">Transport</keyword>
<protein>
    <submittedName>
        <fullName evidence="9">ABC transporter permease</fullName>
    </submittedName>
    <submittedName>
        <fullName evidence="10">Peptide permease</fullName>
    </submittedName>
</protein>
<dbReference type="PANTHER" id="PTHR43163:SF6">
    <property type="entry name" value="DIPEPTIDE TRANSPORT SYSTEM PERMEASE PROTEIN DPPB-RELATED"/>
    <property type="match status" value="1"/>
</dbReference>
<dbReference type="GO" id="GO:0055085">
    <property type="term" value="P:transmembrane transport"/>
    <property type="evidence" value="ECO:0007669"/>
    <property type="project" value="InterPro"/>
</dbReference>
<comment type="caution">
    <text evidence="10">The sequence shown here is derived from an EMBL/GenBank/DDBJ whole genome shotgun (WGS) entry which is preliminary data.</text>
</comment>
<feature type="transmembrane region" description="Helical" evidence="7">
    <location>
        <begin position="130"/>
        <end position="155"/>
    </location>
</feature>
<dbReference type="Pfam" id="PF00528">
    <property type="entry name" value="BPD_transp_1"/>
    <property type="match status" value="1"/>
</dbReference>
<keyword evidence="3" id="KW-1003">Cell membrane</keyword>
<dbReference type="PANTHER" id="PTHR43163">
    <property type="entry name" value="DIPEPTIDE TRANSPORT SYSTEM PERMEASE PROTEIN DPPB-RELATED"/>
    <property type="match status" value="1"/>
</dbReference>
<feature type="transmembrane region" description="Helical" evidence="7">
    <location>
        <begin position="240"/>
        <end position="262"/>
    </location>
</feature>
<dbReference type="EMBL" id="PIUK01000029">
    <property type="protein sequence ID" value="MBY6275536.1"/>
    <property type="molecule type" value="Genomic_DNA"/>
</dbReference>
<evidence type="ECO:0000256" key="6">
    <source>
        <dbReference type="ARBA" id="ARBA00023136"/>
    </source>
</evidence>
<evidence type="ECO:0000313" key="11">
    <source>
        <dbReference type="Proteomes" id="UP000194267"/>
    </source>
</evidence>
<feature type="domain" description="ABC transmembrane type-1" evidence="8">
    <location>
        <begin position="95"/>
        <end position="301"/>
    </location>
</feature>
<gene>
    <name evidence="10" type="ORF">A6D92_00020</name>
    <name evidence="9" type="ORF">CWE10_04830</name>
</gene>
<comment type="subcellular location">
    <subcellularLocation>
        <location evidence="1 7">Cell membrane</location>
        <topology evidence="1 7">Multi-pass membrane protein</topology>
    </subcellularLocation>
</comment>
<dbReference type="InterPro" id="IPR045621">
    <property type="entry name" value="BPD_transp_1_N"/>
</dbReference>
<evidence type="ECO:0000259" key="8">
    <source>
        <dbReference type="PROSITE" id="PS50928"/>
    </source>
</evidence>
<dbReference type="OMA" id="VTDYLWH"/>
<reference evidence="9" key="3">
    <citation type="submission" date="2017-11" db="EMBL/GenBank/DDBJ databases">
        <title>Three new genomes from thermophilic consortium.</title>
        <authorList>
            <person name="Quaggio R."/>
            <person name="Amgarten D."/>
            <person name="Setubal J.C."/>
        </authorList>
    </citation>
    <scope>NUCLEOTIDE SEQUENCE</scope>
    <source>
        <strain evidence="9">ZCTH01-B2</strain>
    </source>
</reference>
<dbReference type="InterPro" id="IPR035906">
    <property type="entry name" value="MetI-like_sf"/>
</dbReference>
<dbReference type="Proteomes" id="UP000732377">
    <property type="component" value="Unassembled WGS sequence"/>
</dbReference>